<evidence type="ECO:0000313" key="2">
    <source>
        <dbReference type="EMBL" id="JAH09877.1"/>
    </source>
</evidence>
<proteinExistence type="predicted"/>
<feature type="signal peptide" evidence="1">
    <location>
        <begin position="1"/>
        <end position="18"/>
    </location>
</feature>
<dbReference type="AlphaFoldDB" id="A0A0E9Q045"/>
<evidence type="ECO:0000256" key="1">
    <source>
        <dbReference type="SAM" id="SignalP"/>
    </source>
</evidence>
<reference evidence="2" key="2">
    <citation type="journal article" date="2015" name="Fish Shellfish Immunol.">
        <title>Early steps in the European eel (Anguilla anguilla)-Vibrio vulnificus interaction in the gills: Role of the RtxA13 toxin.</title>
        <authorList>
            <person name="Callol A."/>
            <person name="Pajuelo D."/>
            <person name="Ebbesson L."/>
            <person name="Teles M."/>
            <person name="MacKenzie S."/>
            <person name="Amaro C."/>
        </authorList>
    </citation>
    <scope>NUCLEOTIDE SEQUENCE</scope>
</reference>
<organism evidence="2">
    <name type="scientific">Anguilla anguilla</name>
    <name type="common">European freshwater eel</name>
    <name type="synonym">Muraena anguilla</name>
    <dbReference type="NCBI Taxonomy" id="7936"/>
    <lineage>
        <taxon>Eukaryota</taxon>
        <taxon>Metazoa</taxon>
        <taxon>Chordata</taxon>
        <taxon>Craniata</taxon>
        <taxon>Vertebrata</taxon>
        <taxon>Euteleostomi</taxon>
        <taxon>Actinopterygii</taxon>
        <taxon>Neopterygii</taxon>
        <taxon>Teleostei</taxon>
        <taxon>Anguilliformes</taxon>
        <taxon>Anguillidae</taxon>
        <taxon>Anguilla</taxon>
    </lineage>
</organism>
<accession>A0A0E9Q045</accession>
<keyword evidence="1" id="KW-0732">Signal</keyword>
<reference evidence="2" key="1">
    <citation type="submission" date="2014-11" db="EMBL/GenBank/DDBJ databases">
        <authorList>
            <person name="Amaro Gonzalez C."/>
        </authorList>
    </citation>
    <scope>NUCLEOTIDE SEQUENCE</scope>
</reference>
<protein>
    <submittedName>
        <fullName evidence="2">Uncharacterized protein</fullName>
    </submittedName>
</protein>
<feature type="chain" id="PRO_5002430822" evidence="1">
    <location>
        <begin position="19"/>
        <end position="42"/>
    </location>
</feature>
<sequence>MFICLSRWLLHPCFKSNALVWCSYYVGDVCKMSCIQKLSINL</sequence>
<name>A0A0E9Q045_ANGAN</name>
<dbReference type="EMBL" id="GBXM01098700">
    <property type="protein sequence ID" value="JAH09877.1"/>
    <property type="molecule type" value="Transcribed_RNA"/>
</dbReference>